<sequence>MSLKKSNLHPAIIPLMAVSAGIIIANIYYNQPILKDIAVSINVSEAAIGKISMLTQLGFGVGMFFLLPLGDKLNRKNLILFLMVMLGVLLVGLTFASSLALVYLLSFLIGLCSTPAQIILPMAATLDGVNRGKTVGRVFAGILVGILGARVVSGFISSWLGWRYVYGMSATLVFGAVVLLKRFLPDVAPKFKGNYFHLLKSTLLLIKEYRLLRQAALLGAFTFGVFCSFWTTLTFHLSAAPLSYSASTIGSFGLIAIGGALVAPYFGKQADKGGAYKSLFITGSLTIGSVVLIKLFPLSMPVLVVSIFFLDIGVQATQITNFARIYSLHEHAHSRLNTIYMTTYFIGGAIGTYFGLLSWRIGGWNLSTWQMLLWGSIAMTIVIVSEKLNSKRLRAVTMSEAA</sequence>
<feature type="transmembrane region" description="Helical" evidence="4">
    <location>
        <begin position="367"/>
        <end position="384"/>
    </location>
</feature>
<dbReference type="EMBL" id="JAGHKO010000005">
    <property type="protein sequence ID" value="MBO9202837.1"/>
    <property type="molecule type" value="Genomic_DNA"/>
</dbReference>
<accession>A0ABS3YY34</accession>
<gene>
    <name evidence="6" type="ORF">J7I42_21285</name>
</gene>
<feature type="transmembrane region" description="Helical" evidence="4">
    <location>
        <begin position="138"/>
        <end position="158"/>
    </location>
</feature>
<feature type="transmembrane region" description="Helical" evidence="4">
    <location>
        <begin position="278"/>
        <end position="296"/>
    </location>
</feature>
<dbReference type="InterPro" id="IPR036259">
    <property type="entry name" value="MFS_trans_sf"/>
</dbReference>
<dbReference type="Gene3D" id="1.20.1250.20">
    <property type="entry name" value="MFS general substrate transporter like domains"/>
    <property type="match status" value="1"/>
</dbReference>
<organism evidence="6 7">
    <name type="scientific">Niastella soli</name>
    <dbReference type="NCBI Taxonomy" id="2821487"/>
    <lineage>
        <taxon>Bacteria</taxon>
        <taxon>Pseudomonadati</taxon>
        <taxon>Bacteroidota</taxon>
        <taxon>Chitinophagia</taxon>
        <taxon>Chitinophagales</taxon>
        <taxon>Chitinophagaceae</taxon>
        <taxon>Niastella</taxon>
    </lineage>
</organism>
<dbReference type="Pfam" id="PF07690">
    <property type="entry name" value="MFS_1"/>
    <property type="match status" value="1"/>
</dbReference>
<dbReference type="PROSITE" id="PS50850">
    <property type="entry name" value="MFS"/>
    <property type="match status" value="1"/>
</dbReference>
<evidence type="ECO:0000256" key="1">
    <source>
        <dbReference type="ARBA" id="ARBA00022692"/>
    </source>
</evidence>
<dbReference type="RefSeq" id="WP_209140890.1">
    <property type="nucleotide sequence ID" value="NZ_JAGHKO010000005.1"/>
</dbReference>
<feature type="transmembrane region" description="Helical" evidence="4">
    <location>
        <begin position="12"/>
        <end position="31"/>
    </location>
</feature>
<dbReference type="PANTHER" id="PTHR42910">
    <property type="entry name" value="TRANSPORTER SCO4007-RELATED"/>
    <property type="match status" value="1"/>
</dbReference>
<feature type="transmembrane region" description="Helical" evidence="4">
    <location>
        <begin position="215"/>
        <end position="238"/>
    </location>
</feature>
<dbReference type="CDD" id="cd17324">
    <property type="entry name" value="MFS_NepI_like"/>
    <property type="match status" value="1"/>
</dbReference>
<evidence type="ECO:0000256" key="3">
    <source>
        <dbReference type="ARBA" id="ARBA00023136"/>
    </source>
</evidence>
<feature type="transmembrane region" description="Helical" evidence="4">
    <location>
        <begin position="77"/>
        <end position="96"/>
    </location>
</feature>
<dbReference type="SUPFAM" id="SSF103473">
    <property type="entry name" value="MFS general substrate transporter"/>
    <property type="match status" value="1"/>
</dbReference>
<keyword evidence="1 4" id="KW-0812">Transmembrane</keyword>
<protein>
    <submittedName>
        <fullName evidence="6">MFS transporter</fullName>
    </submittedName>
</protein>
<evidence type="ECO:0000259" key="5">
    <source>
        <dbReference type="PROSITE" id="PS50850"/>
    </source>
</evidence>
<keyword evidence="3 4" id="KW-0472">Membrane</keyword>
<feature type="transmembrane region" description="Helical" evidence="4">
    <location>
        <begin position="244"/>
        <end position="266"/>
    </location>
</feature>
<keyword evidence="2 4" id="KW-1133">Transmembrane helix</keyword>
<dbReference type="PANTHER" id="PTHR42910:SF1">
    <property type="entry name" value="MAJOR FACILITATOR SUPERFAMILY (MFS) PROFILE DOMAIN-CONTAINING PROTEIN"/>
    <property type="match status" value="1"/>
</dbReference>
<feature type="domain" description="Major facilitator superfamily (MFS) profile" evidence="5">
    <location>
        <begin position="12"/>
        <end position="393"/>
    </location>
</feature>
<evidence type="ECO:0000256" key="4">
    <source>
        <dbReference type="SAM" id="Phobius"/>
    </source>
</evidence>
<dbReference type="InterPro" id="IPR020846">
    <property type="entry name" value="MFS_dom"/>
</dbReference>
<evidence type="ECO:0000313" key="6">
    <source>
        <dbReference type="EMBL" id="MBO9202837.1"/>
    </source>
</evidence>
<feature type="transmembrane region" description="Helical" evidence="4">
    <location>
        <begin position="51"/>
        <end position="70"/>
    </location>
</feature>
<feature type="transmembrane region" description="Helical" evidence="4">
    <location>
        <begin position="102"/>
        <end position="126"/>
    </location>
</feature>
<reference evidence="6 7" key="1">
    <citation type="submission" date="2021-03" db="EMBL/GenBank/DDBJ databases">
        <title>Assistant Professor.</title>
        <authorList>
            <person name="Huq M.A."/>
        </authorList>
    </citation>
    <scope>NUCLEOTIDE SEQUENCE [LARGE SCALE GENOMIC DNA]</scope>
    <source>
        <strain evidence="6 7">MAH-29</strain>
    </source>
</reference>
<feature type="transmembrane region" description="Helical" evidence="4">
    <location>
        <begin position="164"/>
        <end position="184"/>
    </location>
</feature>
<comment type="caution">
    <text evidence="6">The sequence shown here is derived from an EMBL/GenBank/DDBJ whole genome shotgun (WGS) entry which is preliminary data.</text>
</comment>
<evidence type="ECO:0000256" key="2">
    <source>
        <dbReference type="ARBA" id="ARBA00022989"/>
    </source>
</evidence>
<feature type="transmembrane region" description="Helical" evidence="4">
    <location>
        <begin position="338"/>
        <end position="361"/>
    </location>
</feature>
<keyword evidence="7" id="KW-1185">Reference proteome</keyword>
<feature type="transmembrane region" description="Helical" evidence="4">
    <location>
        <begin position="302"/>
        <end position="326"/>
    </location>
</feature>
<dbReference type="InterPro" id="IPR011701">
    <property type="entry name" value="MFS"/>
</dbReference>
<name>A0ABS3YY34_9BACT</name>
<dbReference type="Proteomes" id="UP000677244">
    <property type="component" value="Unassembled WGS sequence"/>
</dbReference>
<evidence type="ECO:0000313" key="7">
    <source>
        <dbReference type="Proteomes" id="UP000677244"/>
    </source>
</evidence>
<proteinExistence type="predicted"/>